<dbReference type="InterPro" id="IPR002575">
    <property type="entry name" value="Aminoglycoside_PTrfase"/>
</dbReference>
<keyword evidence="3" id="KW-1185">Reference proteome</keyword>
<sequence length="224" mass="24507">MELIASGRDADVYAYADGLVLRRYRDGRPAGEEAELMRWLGCAGYPVPEVHRSSGPDLVMERVEGPTLASAMTTGPLSPADGGTLLADLHDRLHALEHHGVMPLLHLDLHPLNVVLTADGPVVLDWSNARRGPAGLDVALTVLILEQLLITPGTLPSDPALETALRESLGEFFPAFVSSVATPYVDHLGDAEEFRRQDPYQTQDRLNRLGEARERAEELARVHR</sequence>
<dbReference type="InterPro" id="IPR011009">
    <property type="entry name" value="Kinase-like_dom_sf"/>
</dbReference>
<evidence type="ECO:0000313" key="3">
    <source>
        <dbReference type="Proteomes" id="UP001556631"/>
    </source>
</evidence>
<organism evidence="2 3">
    <name type="scientific">Nocardioides eburneus</name>
    <dbReference type="NCBI Taxonomy" id="3231482"/>
    <lineage>
        <taxon>Bacteria</taxon>
        <taxon>Bacillati</taxon>
        <taxon>Actinomycetota</taxon>
        <taxon>Actinomycetes</taxon>
        <taxon>Propionibacteriales</taxon>
        <taxon>Nocardioidaceae</taxon>
        <taxon>Nocardioides</taxon>
    </lineage>
</organism>
<evidence type="ECO:0000259" key="1">
    <source>
        <dbReference type="Pfam" id="PF01636"/>
    </source>
</evidence>
<gene>
    <name evidence="2" type="ORF">AB3X52_02500</name>
</gene>
<dbReference type="SUPFAM" id="SSF56112">
    <property type="entry name" value="Protein kinase-like (PK-like)"/>
    <property type="match status" value="1"/>
</dbReference>
<proteinExistence type="predicted"/>
<name>A0ABV3SWS8_9ACTN</name>
<feature type="domain" description="Aminoglycoside phosphotransferase" evidence="1">
    <location>
        <begin position="2"/>
        <end position="97"/>
    </location>
</feature>
<dbReference type="RefSeq" id="WP_367991200.1">
    <property type="nucleotide sequence ID" value="NZ_JBFPJR010000003.1"/>
</dbReference>
<dbReference type="Pfam" id="PF01636">
    <property type="entry name" value="APH"/>
    <property type="match status" value="2"/>
</dbReference>
<accession>A0ABV3SWS8</accession>
<evidence type="ECO:0000313" key="2">
    <source>
        <dbReference type="EMBL" id="MEX0426475.1"/>
    </source>
</evidence>
<feature type="domain" description="Aminoglycoside phosphotransferase" evidence="1">
    <location>
        <begin position="104"/>
        <end position="142"/>
    </location>
</feature>
<dbReference type="Gene3D" id="3.90.1200.10">
    <property type="match status" value="1"/>
</dbReference>
<reference evidence="2 3" key="1">
    <citation type="submission" date="2024-07" db="EMBL/GenBank/DDBJ databases">
        <authorList>
            <person name="Lee S."/>
            <person name="Kang M."/>
        </authorList>
    </citation>
    <scope>NUCLEOTIDE SEQUENCE [LARGE SCALE GENOMIC DNA]</scope>
    <source>
        <strain evidence="2 3">DS6</strain>
    </source>
</reference>
<comment type="caution">
    <text evidence="2">The sequence shown here is derived from an EMBL/GenBank/DDBJ whole genome shotgun (WGS) entry which is preliminary data.</text>
</comment>
<dbReference type="EMBL" id="JBFPJR010000003">
    <property type="protein sequence ID" value="MEX0426475.1"/>
    <property type="molecule type" value="Genomic_DNA"/>
</dbReference>
<dbReference type="Proteomes" id="UP001556631">
    <property type="component" value="Unassembled WGS sequence"/>
</dbReference>
<protein>
    <submittedName>
        <fullName evidence="2">Phosphotransferase</fullName>
    </submittedName>
</protein>